<dbReference type="InterPro" id="IPR050740">
    <property type="entry name" value="Aldehyde_DH_Superfamily"/>
</dbReference>
<dbReference type="RefSeq" id="WP_013929517.1">
    <property type="nucleotide sequence ID" value="NC_015703.1"/>
</dbReference>
<dbReference type="Proteomes" id="UP000000493">
    <property type="component" value="Chromosome"/>
</dbReference>
<proteinExistence type="predicted"/>
<name>A0A7U4E7B8_RUNSL</name>
<evidence type="ECO:0000256" key="1">
    <source>
        <dbReference type="ARBA" id="ARBA00023002"/>
    </source>
</evidence>
<dbReference type="PANTHER" id="PTHR43353">
    <property type="entry name" value="SUCCINATE-SEMIALDEHYDE DEHYDROGENASE, MITOCHONDRIAL"/>
    <property type="match status" value="1"/>
</dbReference>
<dbReference type="InterPro" id="IPR015590">
    <property type="entry name" value="Aldehyde_DH_dom"/>
</dbReference>
<dbReference type="Gene3D" id="3.40.309.10">
    <property type="entry name" value="Aldehyde Dehydrogenase, Chain A, domain 2"/>
    <property type="match status" value="1"/>
</dbReference>
<dbReference type="Pfam" id="PF00171">
    <property type="entry name" value="Aldedh"/>
    <property type="match status" value="1"/>
</dbReference>
<dbReference type="SUPFAM" id="SSF53720">
    <property type="entry name" value="ALDH-like"/>
    <property type="match status" value="1"/>
</dbReference>
<dbReference type="PANTHER" id="PTHR43353:SF3">
    <property type="entry name" value="ALDEHYDE DEHYDROGENASE-RELATED"/>
    <property type="match status" value="1"/>
</dbReference>
<protein>
    <submittedName>
        <fullName evidence="3">Aldehyde dehydrogenase (NADP(+))</fullName>
        <ecNumber evidence="3">1.2.1.4</ecNumber>
    </submittedName>
</protein>
<dbReference type="CDD" id="cd07129">
    <property type="entry name" value="ALDH_KGSADH"/>
    <property type="match status" value="1"/>
</dbReference>
<sequence length="492" mass="52215">MFQDATTTEIEAAMQRAYAAFLHYRHTSGKDKAVFIRTVADEVEATGDAIIAVAMRETHLPADRLLGERARTCFQLRNIADVVEEGSWVEATIDTALPDRRPLPKPDIRNMSVPIGPVVVFGASNFPFAYSTAGVDPASAWGAGCPVVVKAHPAHPETSEMVANAVKRAIAKTGMPEGIFEHVHGAGFEVGTALVLHPKTAAVGFTGSYAGGKALFDLAAKRPVPIPVFAEMGSINPVFLLEGALQTEAEKYAKLYAASITGGMGQFCTKPGLLIGIEGDGLTAFERILAGEISRIAPVAMLHPGIAKAFRANRSEVLIQKTVTIQGETVLAYGENDGIPSVASVSAGAFMNNPALHREVFGPFSLLVKCRDAAEMKEVISHLEGQLTCTVIGSAQDLAQAAELVAAVSLLCGRLIVNGVPTGVEVGAAMQHGGPFPASTDGRFGSVGPHAMKRFVRPLAFQNFPTHLLPDELKDGNPLDIWRRVNGHWGKD</sequence>
<keyword evidence="1 3" id="KW-0560">Oxidoreductase</keyword>
<reference evidence="3 4" key="2">
    <citation type="journal article" date="2012" name="Stand. Genomic Sci.">
        <title>Complete genome sequence of the aquatic bacterium Runella slithyformis type strain (LSU 4(T)).</title>
        <authorList>
            <person name="Copeland A."/>
            <person name="Zhang X."/>
            <person name="Misra M."/>
            <person name="Lapidus A."/>
            <person name="Nolan M."/>
            <person name="Lucas S."/>
            <person name="Deshpande S."/>
            <person name="Cheng J.F."/>
            <person name="Tapia R."/>
            <person name="Goodwin L.A."/>
            <person name="Pitluck S."/>
            <person name="Liolios K."/>
            <person name="Pagani I."/>
            <person name="Ivanova N."/>
            <person name="Mikhailova N."/>
            <person name="Pati A."/>
            <person name="Chen A."/>
            <person name="Palaniappan K."/>
            <person name="Land M."/>
            <person name="Hauser L."/>
            <person name="Pan C."/>
            <person name="Jeffries C.D."/>
            <person name="Detter J.C."/>
            <person name="Brambilla E.M."/>
            <person name="Rohde M."/>
            <person name="Djao O.D."/>
            <person name="Goker M."/>
            <person name="Sikorski J."/>
            <person name="Tindall B.J."/>
            <person name="Woyke T."/>
            <person name="Bristow J."/>
            <person name="Eisen J.A."/>
            <person name="Markowitz V."/>
            <person name="Hugenholtz P."/>
            <person name="Kyrpides N.C."/>
            <person name="Klenk H.P."/>
            <person name="Mavromatis K."/>
        </authorList>
    </citation>
    <scope>NUCLEOTIDE SEQUENCE [LARGE SCALE GENOMIC DNA]</scope>
    <source>
        <strain evidence="4">ATCC 29530 / DSM 19594 / LMG 11500 / NCIMB 11436 / LSU 4</strain>
    </source>
</reference>
<dbReference type="KEGG" id="rsi:Runsl_3856"/>
<dbReference type="InterPro" id="IPR016161">
    <property type="entry name" value="Ald_DH/histidinol_DH"/>
</dbReference>
<dbReference type="InterPro" id="IPR016163">
    <property type="entry name" value="Ald_DH_C"/>
</dbReference>
<dbReference type="EMBL" id="CP002859">
    <property type="protein sequence ID" value="AEI50214.1"/>
    <property type="molecule type" value="Genomic_DNA"/>
</dbReference>
<dbReference type="InterPro" id="IPR016162">
    <property type="entry name" value="Ald_DH_N"/>
</dbReference>
<dbReference type="GO" id="GO:0033721">
    <property type="term" value="F:aldehyde dehydrogenase (NADP+) activity"/>
    <property type="evidence" value="ECO:0007669"/>
    <property type="project" value="UniProtKB-EC"/>
</dbReference>
<dbReference type="Gene3D" id="3.40.605.10">
    <property type="entry name" value="Aldehyde Dehydrogenase, Chain A, domain 1"/>
    <property type="match status" value="1"/>
</dbReference>
<dbReference type="AlphaFoldDB" id="A0A7U4E7B8"/>
<feature type="domain" description="Aldehyde dehydrogenase" evidence="2">
    <location>
        <begin position="2"/>
        <end position="454"/>
    </location>
</feature>
<reference evidence="4" key="1">
    <citation type="submission" date="2011-06" db="EMBL/GenBank/DDBJ databases">
        <title>The complete genome of chromosome of Runella slithyformis DSM 19594.</title>
        <authorList>
            <consortium name="US DOE Joint Genome Institute (JGI-PGF)"/>
            <person name="Lucas S."/>
            <person name="Han J."/>
            <person name="Lapidus A."/>
            <person name="Bruce D."/>
            <person name="Goodwin L."/>
            <person name="Pitluck S."/>
            <person name="Peters L."/>
            <person name="Kyrpides N."/>
            <person name="Mavromatis K."/>
            <person name="Ivanova N."/>
            <person name="Ovchinnikova G."/>
            <person name="Zhang X."/>
            <person name="Misra M."/>
            <person name="Detter J.C."/>
            <person name="Tapia R."/>
            <person name="Han C."/>
            <person name="Land M."/>
            <person name="Hauser L."/>
            <person name="Markowitz V."/>
            <person name="Cheng J.-F."/>
            <person name="Hugenholtz P."/>
            <person name="Woyke T."/>
            <person name="Wu D."/>
            <person name="Tindall B."/>
            <person name="Faehrich R."/>
            <person name="Brambilla E."/>
            <person name="Klenk H.-P."/>
            <person name="Eisen J.A."/>
        </authorList>
    </citation>
    <scope>NUCLEOTIDE SEQUENCE [LARGE SCALE GENOMIC DNA]</scope>
    <source>
        <strain evidence="4">ATCC 29530 / DSM 19594 / LMG 11500 / NCIMB 11436 / LSU 4</strain>
    </source>
</reference>
<evidence type="ECO:0000313" key="3">
    <source>
        <dbReference type="EMBL" id="AEI50214.1"/>
    </source>
</evidence>
<organism evidence="3 4">
    <name type="scientific">Runella slithyformis (strain ATCC 29530 / DSM 19594 / LMG 11500 / NCIMB 11436 / LSU 4)</name>
    <dbReference type="NCBI Taxonomy" id="761193"/>
    <lineage>
        <taxon>Bacteria</taxon>
        <taxon>Pseudomonadati</taxon>
        <taxon>Bacteroidota</taxon>
        <taxon>Cytophagia</taxon>
        <taxon>Cytophagales</taxon>
        <taxon>Spirosomataceae</taxon>
        <taxon>Runella</taxon>
    </lineage>
</organism>
<dbReference type="EC" id="1.2.1.4" evidence="3"/>
<evidence type="ECO:0000313" key="4">
    <source>
        <dbReference type="Proteomes" id="UP000000493"/>
    </source>
</evidence>
<keyword evidence="4" id="KW-1185">Reference proteome</keyword>
<evidence type="ECO:0000259" key="2">
    <source>
        <dbReference type="Pfam" id="PF00171"/>
    </source>
</evidence>
<accession>A0A7U4E7B8</accession>
<gene>
    <name evidence="3" type="ordered locus">Runsl_3856</name>
</gene>
<dbReference type="InterPro" id="IPR044151">
    <property type="entry name" value="ALDH_KGSADH"/>
</dbReference>